<dbReference type="SMART" id="SM00345">
    <property type="entry name" value="HTH_GNTR"/>
    <property type="match status" value="1"/>
</dbReference>
<dbReference type="InterPro" id="IPR011711">
    <property type="entry name" value="GntR_C"/>
</dbReference>
<protein>
    <submittedName>
        <fullName evidence="5">GntR family transcriptional regulator</fullName>
    </submittedName>
</protein>
<keyword evidence="6" id="KW-1185">Reference proteome</keyword>
<dbReference type="InterPro" id="IPR036390">
    <property type="entry name" value="WH_DNA-bd_sf"/>
</dbReference>
<dbReference type="PANTHER" id="PTHR43537">
    <property type="entry name" value="TRANSCRIPTIONAL REGULATOR, GNTR FAMILY"/>
    <property type="match status" value="1"/>
</dbReference>
<dbReference type="PANTHER" id="PTHR43537:SF24">
    <property type="entry name" value="GLUCONATE OPERON TRANSCRIPTIONAL REPRESSOR"/>
    <property type="match status" value="1"/>
</dbReference>
<dbReference type="Pfam" id="PF07729">
    <property type="entry name" value="FCD"/>
    <property type="match status" value="1"/>
</dbReference>
<evidence type="ECO:0000256" key="1">
    <source>
        <dbReference type="ARBA" id="ARBA00023015"/>
    </source>
</evidence>
<dbReference type="InterPro" id="IPR000524">
    <property type="entry name" value="Tscrpt_reg_HTH_GntR"/>
</dbReference>
<feature type="domain" description="HTH gntR-type" evidence="4">
    <location>
        <begin position="18"/>
        <end position="85"/>
    </location>
</feature>
<evidence type="ECO:0000313" key="6">
    <source>
        <dbReference type="Proteomes" id="UP001243757"/>
    </source>
</evidence>
<dbReference type="PROSITE" id="PS50949">
    <property type="entry name" value="HTH_GNTR"/>
    <property type="match status" value="1"/>
</dbReference>
<dbReference type="CDD" id="cd07377">
    <property type="entry name" value="WHTH_GntR"/>
    <property type="match status" value="1"/>
</dbReference>
<sequence length="248" mass="27933">MHDQRPSGRQLFDALQPADLATRVADEVLDAIGDGRLRPGDKVADARLAKELGISRAPVREGLRLLESQGLIVSHPRRGFFVHSYDADELKEVYDLRECLELHAAEAAMSRMTPADLDRLAAQVKLLHDLATEGQTQEQVVQDFAFHRMLCELGGNSRILRLFDQIAAEMRAGIALVGQLYSDPSEIARTHDPIIDALRARDVDRLREELREHLQDAQIHVVRLFRTGALNPARTEDLSEAERRLILR</sequence>
<dbReference type="SMART" id="SM00895">
    <property type="entry name" value="FCD"/>
    <property type="match status" value="1"/>
</dbReference>
<evidence type="ECO:0000259" key="4">
    <source>
        <dbReference type="PROSITE" id="PS50949"/>
    </source>
</evidence>
<dbReference type="Gene3D" id="1.10.10.10">
    <property type="entry name" value="Winged helix-like DNA-binding domain superfamily/Winged helix DNA-binding domain"/>
    <property type="match status" value="1"/>
</dbReference>
<dbReference type="RefSeq" id="WP_284479578.1">
    <property type="nucleotide sequence ID" value="NZ_JASNJD010000002.1"/>
</dbReference>
<gene>
    <name evidence="5" type="ORF">QO033_03675</name>
</gene>
<evidence type="ECO:0000313" key="5">
    <source>
        <dbReference type="EMBL" id="MDK3016760.1"/>
    </source>
</evidence>
<reference evidence="5 6" key="1">
    <citation type="submission" date="2023-05" db="EMBL/GenBank/DDBJ databases">
        <title>Pseudodonghicola sp. nov.</title>
        <authorList>
            <person name="Huang J."/>
        </authorList>
    </citation>
    <scope>NUCLEOTIDE SEQUENCE [LARGE SCALE GENOMIC DNA]</scope>
    <source>
        <strain evidence="5 6">IC7</strain>
    </source>
</reference>
<dbReference type="Proteomes" id="UP001243757">
    <property type="component" value="Unassembled WGS sequence"/>
</dbReference>
<dbReference type="PRINTS" id="PR00035">
    <property type="entry name" value="HTHGNTR"/>
</dbReference>
<dbReference type="InterPro" id="IPR036388">
    <property type="entry name" value="WH-like_DNA-bd_sf"/>
</dbReference>
<dbReference type="Pfam" id="PF00392">
    <property type="entry name" value="GntR"/>
    <property type="match status" value="1"/>
</dbReference>
<evidence type="ECO:0000256" key="3">
    <source>
        <dbReference type="ARBA" id="ARBA00023163"/>
    </source>
</evidence>
<keyword evidence="2" id="KW-0238">DNA-binding</keyword>
<accession>A0ABT7EWU8</accession>
<dbReference type="InterPro" id="IPR008920">
    <property type="entry name" value="TF_FadR/GntR_C"/>
</dbReference>
<proteinExistence type="predicted"/>
<dbReference type="Gene3D" id="1.20.120.530">
    <property type="entry name" value="GntR ligand-binding domain-like"/>
    <property type="match status" value="1"/>
</dbReference>
<evidence type="ECO:0000256" key="2">
    <source>
        <dbReference type="ARBA" id="ARBA00023125"/>
    </source>
</evidence>
<comment type="caution">
    <text evidence="5">The sequence shown here is derived from an EMBL/GenBank/DDBJ whole genome shotgun (WGS) entry which is preliminary data.</text>
</comment>
<name>A0ABT7EWU8_9RHOB</name>
<organism evidence="5 6">
    <name type="scientific">Pseudodonghicola flavimaris</name>
    <dbReference type="NCBI Taxonomy" id="3050036"/>
    <lineage>
        <taxon>Bacteria</taxon>
        <taxon>Pseudomonadati</taxon>
        <taxon>Pseudomonadota</taxon>
        <taxon>Alphaproteobacteria</taxon>
        <taxon>Rhodobacterales</taxon>
        <taxon>Paracoccaceae</taxon>
        <taxon>Pseudodonghicola</taxon>
    </lineage>
</organism>
<dbReference type="SUPFAM" id="SSF46785">
    <property type="entry name" value="Winged helix' DNA-binding domain"/>
    <property type="match status" value="1"/>
</dbReference>
<keyword evidence="1" id="KW-0805">Transcription regulation</keyword>
<dbReference type="SUPFAM" id="SSF48008">
    <property type="entry name" value="GntR ligand-binding domain-like"/>
    <property type="match status" value="1"/>
</dbReference>
<keyword evidence="3" id="KW-0804">Transcription</keyword>
<dbReference type="EMBL" id="JASNJD010000002">
    <property type="protein sequence ID" value="MDK3016760.1"/>
    <property type="molecule type" value="Genomic_DNA"/>
</dbReference>